<comment type="caution">
    <text evidence="1">The sequence shown here is derived from an EMBL/GenBank/DDBJ whole genome shotgun (WGS) entry which is preliminary data.</text>
</comment>
<keyword evidence="2" id="KW-1185">Reference proteome</keyword>
<dbReference type="Proteomes" id="UP001066276">
    <property type="component" value="Chromosome 3_1"/>
</dbReference>
<dbReference type="EMBL" id="JANPWB010000005">
    <property type="protein sequence ID" value="KAJ1189181.1"/>
    <property type="molecule type" value="Genomic_DNA"/>
</dbReference>
<sequence length="92" mass="10325">MLRSQAVAHALFPFLRKRANPLEDVSGMRLSSLGDAKLETTRDQAMRAERPVANQQFPVTRVEHLLNISGTFSLKEQEIMGILVRPHKVDAS</sequence>
<proteinExistence type="predicted"/>
<dbReference type="AlphaFoldDB" id="A0AAV7UKE7"/>
<evidence type="ECO:0000313" key="2">
    <source>
        <dbReference type="Proteomes" id="UP001066276"/>
    </source>
</evidence>
<organism evidence="1 2">
    <name type="scientific">Pleurodeles waltl</name>
    <name type="common">Iberian ribbed newt</name>
    <dbReference type="NCBI Taxonomy" id="8319"/>
    <lineage>
        <taxon>Eukaryota</taxon>
        <taxon>Metazoa</taxon>
        <taxon>Chordata</taxon>
        <taxon>Craniata</taxon>
        <taxon>Vertebrata</taxon>
        <taxon>Euteleostomi</taxon>
        <taxon>Amphibia</taxon>
        <taxon>Batrachia</taxon>
        <taxon>Caudata</taxon>
        <taxon>Salamandroidea</taxon>
        <taxon>Salamandridae</taxon>
        <taxon>Pleurodelinae</taxon>
        <taxon>Pleurodeles</taxon>
    </lineage>
</organism>
<name>A0AAV7UKE7_PLEWA</name>
<protein>
    <submittedName>
        <fullName evidence="1">Uncharacterized protein</fullName>
    </submittedName>
</protein>
<evidence type="ECO:0000313" key="1">
    <source>
        <dbReference type="EMBL" id="KAJ1189181.1"/>
    </source>
</evidence>
<gene>
    <name evidence="1" type="ORF">NDU88_005932</name>
</gene>
<reference evidence="1" key="1">
    <citation type="journal article" date="2022" name="bioRxiv">
        <title>Sequencing and chromosome-scale assembly of the giantPleurodeles waltlgenome.</title>
        <authorList>
            <person name="Brown T."/>
            <person name="Elewa A."/>
            <person name="Iarovenko S."/>
            <person name="Subramanian E."/>
            <person name="Araus A.J."/>
            <person name="Petzold A."/>
            <person name="Susuki M."/>
            <person name="Suzuki K.-i.T."/>
            <person name="Hayashi T."/>
            <person name="Toyoda A."/>
            <person name="Oliveira C."/>
            <person name="Osipova E."/>
            <person name="Leigh N.D."/>
            <person name="Simon A."/>
            <person name="Yun M.H."/>
        </authorList>
    </citation>
    <scope>NUCLEOTIDE SEQUENCE</scope>
    <source>
        <strain evidence="1">20211129_DDA</strain>
        <tissue evidence="1">Liver</tissue>
    </source>
</reference>
<accession>A0AAV7UKE7</accession>